<dbReference type="RefSeq" id="WP_012725801.1">
    <property type="nucleotide sequence ID" value="NC_012669.1"/>
</dbReference>
<feature type="domain" description="Sulfatase-modifying factor enzyme-like" evidence="2">
    <location>
        <begin position="3"/>
        <end position="328"/>
    </location>
</feature>
<dbReference type="eggNOG" id="COG1262">
    <property type="taxonomic scope" value="Bacteria"/>
</dbReference>
<dbReference type="SUPFAM" id="SSF56436">
    <property type="entry name" value="C-type lectin-like"/>
    <property type="match status" value="1"/>
</dbReference>
<dbReference type="EMBL" id="CP001618">
    <property type="protein sequence ID" value="ACQ79021.1"/>
    <property type="molecule type" value="Genomic_DNA"/>
</dbReference>
<dbReference type="GO" id="GO:0120147">
    <property type="term" value="F:formylglycine-generating oxidase activity"/>
    <property type="evidence" value="ECO:0007669"/>
    <property type="project" value="TreeGrafter"/>
</dbReference>
<dbReference type="InterPro" id="IPR042095">
    <property type="entry name" value="SUMF_sf"/>
</dbReference>
<dbReference type="Proteomes" id="UP000007962">
    <property type="component" value="Chromosome"/>
</dbReference>
<dbReference type="STRING" id="471853.Bcav_0760"/>
<dbReference type="Pfam" id="PF03781">
    <property type="entry name" value="FGE-sulfatase"/>
    <property type="match status" value="1"/>
</dbReference>
<dbReference type="InterPro" id="IPR005532">
    <property type="entry name" value="SUMF_dom"/>
</dbReference>
<gene>
    <name evidence="3" type="ordered locus">Bcav_0760</name>
</gene>
<dbReference type="PANTHER" id="PTHR23150:SF19">
    <property type="entry name" value="FORMYLGLYCINE-GENERATING ENZYME"/>
    <property type="match status" value="1"/>
</dbReference>
<organism evidence="3 4">
    <name type="scientific">Beutenbergia cavernae (strain ATCC BAA-8 / DSM 12333 / CCUG 43141 / JCM 11478 / NBRC 16432 / NCIMB 13614 / HKI 0122)</name>
    <dbReference type="NCBI Taxonomy" id="471853"/>
    <lineage>
        <taxon>Bacteria</taxon>
        <taxon>Bacillati</taxon>
        <taxon>Actinomycetota</taxon>
        <taxon>Actinomycetes</taxon>
        <taxon>Micrococcales</taxon>
        <taxon>Beutenbergiaceae</taxon>
        <taxon>Beutenbergia</taxon>
    </lineage>
</organism>
<sequence length="329" mass="35146">MSTMVALPGGAFRMGSRDFYPDEGPVHERTVGAFEIDVHPVTNAEFAAFVADSGYVTVAERPLDAMQYPGVAPEDLVPGGLVFTPTPGPVDLRNWRAWWDWRPGATWRHPFGPGSDLAGKHEHPVVQVSFEDATAYADWAGKALPTEAEWEYAARAGGDPATYAWGEEVRPDGVLMANTWQGRFPYDNTGADGWVGTSAVGSFPANAFGLVDMIGNVWEWTTTPYRPAHEVPGGGGSPSAQRSVLPMAAPGHGTDAEHTPSCCAPQASALAGSRTPADPPPSGPTMTRALKGGSHLCAPEYCLRYRPAARSPQTDDSATTHIGFRCVRR</sequence>
<dbReference type="PANTHER" id="PTHR23150">
    <property type="entry name" value="SULFATASE MODIFYING FACTOR 1, 2"/>
    <property type="match status" value="1"/>
</dbReference>
<keyword evidence="4" id="KW-1185">Reference proteome</keyword>
<protein>
    <recommendedName>
        <fullName evidence="2">Sulfatase-modifying factor enzyme-like domain-containing protein</fullName>
    </recommendedName>
</protein>
<dbReference type="KEGG" id="bcv:Bcav_0760"/>
<dbReference type="Gene3D" id="3.90.1580.10">
    <property type="entry name" value="paralog of FGE (formylglycine-generating enzyme)"/>
    <property type="match status" value="1"/>
</dbReference>
<proteinExistence type="predicted"/>
<accession>C5BYR3</accession>
<dbReference type="OrthoDB" id="9768004at2"/>
<name>C5BYR3_BEUC1</name>
<evidence type="ECO:0000313" key="3">
    <source>
        <dbReference type="EMBL" id="ACQ79021.1"/>
    </source>
</evidence>
<dbReference type="HOGENOM" id="CLU_012431_4_0_11"/>
<dbReference type="InterPro" id="IPR051043">
    <property type="entry name" value="Sulfatase_Mod_Factor_Kinase"/>
</dbReference>
<evidence type="ECO:0000256" key="1">
    <source>
        <dbReference type="SAM" id="MobiDB-lite"/>
    </source>
</evidence>
<feature type="region of interest" description="Disordered" evidence="1">
    <location>
        <begin position="230"/>
        <end position="289"/>
    </location>
</feature>
<dbReference type="AlphaFoldDB" id="C5BYR3"/>
<evidence type="ECO:0000259" key="2">
    <source>
        <dbReference type="Pfam" id="PF03781"/>
    </source>
</evidence>
<dbReference type="InterPro" id="IPR016187">
    <property type="entry name" value="CTDL_fold"/>
</dbReference>
<reference evidence="3 4" key="1">
    <citation type="journal article" date="2009" name="Stand. Genomic Sci.">
        <title>Complete genome sequence of Beutenbergia cavernae type strain (HKI 0122).</title>
        <authorList>
            <person name="Land M."/>
            <person name="Pukall R."/>
            <person name="Abt B."/>
            <person name="Goker M."/>
            <person name="Rohde M."/>
            <person name="Glavina Del Rio T."/>
            <person name="Tice H."/>
            <person name="Copeland A."/>
            <person name="Cheng J.F."/>
            <person name="Lucas S."/>
            <person name="Chen F."/>
            <person name="Nolan M."/>
            <person name="Bruce D."/>
            <person name="Goodwin L."/>
            <person name="Pitluck S."/>
            <person name="Ivanova N."/>
            <person name="Mavromatis K."/>
            <person name="Ovchinnikova G."/>
            <person name="Pati A."/>
            <person name="Chen A."/>
            <person name="Palaniappan K."/>
            <person name="Hauser L."/>
            <person name="Chang Y.J."/>
            <person name="Jefferies C.C."/>
            <person name="Saunders E."/>
            <person name="Brettin T."/>
            <person name="Detter J.C."/>
            <person name="Han C."/>
            <person name="Chain P."/>
            <person name="Bristow J."/>
            <person name="Eisen J.A."/>
            <person name="Markowitz V."/>
            <person name="Hugenholtz P."/>
            <person name="Kyrpides N.C."/>
            <person name="Klenk H.P."/>
            <person name="Lapidus A."/>
        </authorList>
    </citation>
    <scope>NUCLEOTIDE SEQUENCE [LARGE SCALE GENOMIC DNA]</scope>
    <source>
        <strain evidence="4">ATCC BAA-8 / DSM 12333 / NBRC 16432</strain>
    </source>
</reference>
<evidence type="ECO:0000313" key="4">
    <source>
        <dbReference type="Proteomes" id="UP000007962"/>
    </source>
</evidence>